<organism evidence="1">
    <name type="scientific">Vibrio parahaemolyticus</name>
    <dbReference type="NCBI Taxonomy" id="670"/>
    <lineage>
        <taxon>Bacteria</taxon>
        <taxon>Pseudomonadati</taxon>
        <taxon>Pseudomonadota</taxon>
        <taxon>Gammaproteobacteria</taxon>
        <taxon>Vibrionales</taxon>
        <taxon>Vibrionaceae</taxon>
        <taxon>Vibrio</taxon>
    </lineage>
</organism>
<dbReference type="RefSeq" id="WP_029839766.1">
    <property type="nucleotide sequence ID" value="NZ_CP066246.1"/>
</dbReference>
<evidence type="ECO:0000313" key="1">
    <source>
        <dbReference type="EMBL" id="QEQ70622.1"/>
    </source>
</evidence>
<accession>A0A5Q5AWR7</accession>
<reference evidence="1" key="1">
    <citation type="journal article" date="2019" name="Int. J. Food Microbiol.">
        <title>Developing a novel molecular serotyping system based on capsular polysaccharide synthesis gene clusters of Vibrio parahaemolyticus.</title>
        <authorList>
            <person name="Pang Y."/>
            <person name="Guo X."/>
            <person name="Tian X."/>
            <person name="Liu F."/>
            <person name="Wang L."/>
            <person name="Wu J."/>
            <person name="Zhang S."/>
            <person name="Li S."/>
            <person name="Liu B."/>
        </authorList>
    </citation>
    <scope>NUCLEOTIDE SEQUENCE</scope>
    <source>
        <strain evidence="1">G2932</strain>
    </source>
</reference>
<dbReference type="EMBL" id="MK455078">
    <property type="protein sequence ID" value="QEQ70622.1"/>
    <property type="molecule type" value="Genomic_DNA"/>
</dbReference>
<sequence length="361" mass="42489">MKILFSEEESYYRNLGLVDIDNVSFTFDGMKLYKQKESWLTQNFDMFVCFMYTLPHNCILTEKFKRSNCPTVLVIDGIYDYANSNSNPMVKKYHLELYQHIQQDFILSVDHRLSSFFHPSKKHIGYRPKHILAYNKFTEFSRVEKKVLITTANSAYFNDVEYQNLIDIINKTIFVFDSNNIKYDFRIFDENILKDIIIKDGCKNVVDCSFEAILGKYDHFVTTPSSIAISAINNRKAVALLLYRDEPTFISSGWSFTSKKTISAALSSFLNMDEPRMRYQERFVNCFEQERSISDALSMVAKNIDSFSSSNSDSTSEEYLIRSYENMLNSKFNINLEYGSRKIYTRFKSFRFIKFLRKKLR</sequence>
<name>A0A5Q5AWR7_VIBPH</name>
<dbReference type="AlphaFoldDB" id="A0A5Q5AWR7"/>
<protein>
    <submittedName>
        <fullName evidence="1">RfaB</fullName>
    </submittedName>
</protein>
<proteinExistence type="predicted"/>